<dbReference type="InterPro" id="IPR009027">
    <property type="entry name" value="Ribosomal_bL9/RNase_H1_N"/>
</dbReference>
<evidence type="ECO:0000256" key="11">
    <source>
        <dbReference type="ARBA" id="ARBA00022801"/>
    </source>
</evidence>
<comment type="cofactor">
    <cofactor evidence="2">
        <name>Mg(2+)</name>
        <dbReference type="ChEBI" id="CHEBI:18420"/>
    </cofactor>
</comment>
<dbReference type="Gene3D" id="3.30.420.10">
    <property type="entry name" value="Ribonuclease H-like superfamily/Ribonuclease H"/>
    <property type="match status" value="1"/>
</dbReference>
<comment type="subunit">
    <text evidence="5">Monomer.</text>
</comment>
<dbReference type="GO" id="GO:0046872">
    <property type="term" value="F:metal ion binding"/>
    <property type="evidence" value="ECO:0007669"/>
    <property type="project" value="UniProtKB-KW"/>
</dbReference>
<evidence type="ECO:0000256" key="6">
    <source>
        <dbReference type="ARBA" id="ARBA00012180"/>
    </source>
</evidence>
<evidence type="ECO:0000256" key="10">
    <source>
        <dbReference type="ARBA" id="ARBA00022759"/>
    </source>
</evidence>
<dbReference type="Gene3D" id="3.40.970.10">
    <property type="entry name" value="Ribonuclease H1, N-terminal domain"/>
    <property type="match status" value="1"/>
</dbReference>
<dbReference type="PANTHER" id="PTHR10642:SF26">
    <property type="entry name" value="RIBONUCLEASE H1"/>
    <property type="match status" value="1"/>
</dbReference>
<dbReference type="STRING" id="1423739.FC85_GL001915"/>
<comment type="function">
    <text evidence="3">Endonuclease that specifically degrades the RNA of RNA-DNA hybrids.</text>
</comment>
<dbReference type="EMBL" id="AZEY01000108">
    <property type="protein sequence ID" value="KRL62409.1"/>
    <property type="molecule type" value="Genomic_DNA"/>
</dbReference>
<gene>
    <name evidence="15" type="ORF">FC85_GL001915</name>
</gene>
<comment type="catalytic activity">
    <reaction evidence="1">
        <text>Endonucleolytic cleavage to 5'-phosphomonoester.</text>
        <dbReference type="EC" id="3.1.26.4"/>
    </reaction>
</comment>
<dbReference type="RefSeq" id="WP_057866207.1">
    <property type="nucleotide sequence ID" value="NZ_AZEY01000108.1"/>
</dbReference>
<dbReference type="InterPro" id="IPR012337">
    <property type="entry name" value="RNaseH-like_sf"/>
</dbReference>
<keyword evidence="11" id="KW-0378">Hydrolase</keyword>
<dbReference type="SUPFAM" id="SSF55658">
    <property type="entry name" value="L9 N-domain-like"/>
    <property type="match status" value="1"/>
</dbReference>
<keyword evidence="8" id="KW-0540">Nuclease</keyword>
<dbReference type="AlphaFoldDB" id="A0A0R1S162"/>
<dbReference type="FunFam" id="3.40.970.10:FF:000002">
    <property type="entry name" value="Ribonuclease H"/>
    <property type="match status" value="1"/>
</dbReference>
<evidence type="ECO:0000256" key="3">
    <source>
        <dbReference type="ARBA" id="ARBA00004065"/>
    </source>
</evidence>
<feature type="compositionally biased region" description="Basic and acidic residues" evidence="13">
    <location>
        <begin position="299"/>
        <end position="312"/>
    </location>
</feature>
<comment type="caution">
    <text evidence="15">The sequence shown here is derived from an EMBL/GenBank/DDBJ whole genome shotgun (WGS) entry which is preliminary data.</text>
</comment>
<dbReference type="InterPro" id="IPR002156">
    <property type="entry name" value="RNaseH_domain"/>
</dbReference>
<dbReference type="EC" id="3.1.26.4" evidence="6"/>
<reference evidence="15 16" key="1">
    <citation type="journal article" date="2015" name="Genome Announc.">
        <title>Expanding the biotechnology potential of lactobacilli through comparative genomics of 213 strains and associated genera.</title>
        <authorList>
            <person name="Sun Z."/>
            <person name="Harris H.M."/>
            <person name="McCann A."/>
            <person name="Guo C."/>
            <person name="Argimon S."/>
            <person name="Zhang W."/>
            <person name="Yang X."/>
            <person name="Jeffery I.B."/>
            <person name="Cooney J.C."/>
            <person name="Kagawa T.F."/>
            <person name="Liu W."/>
            <person name="Song Y."/>
            <person name="Salvetti E."/>
            <person name="Wrobel A."/>
            <person name="Rasinkangas P."/>
            <person name="Parkhill J."/>
            <person name="Rea M.C."/>
            <person name="O'Sullivan O."/>
            <person name="Ritari J."/>
            <person name="Douillard F.P."/>
            <person name="Paul Ross R."/>
            <person name="Yang R."/>
            <person name="Briner A.E."/>
            <person name="Felis G.E."/>
            <person name="de Vos W.M."/>
            <person name="Barrangou R."/>
            <person name="Klaenhammer T.R."/>
            <person name="Caufield P.W."/>
            <person name="Cui Y."/>
            <person name="Zhang H."/>
            <person name="O'Toole P.W."/>
        </authorList>
    </citation>
    <scope>NUCLEOTIDE SEQUENCE [LARGE SCALE GENOMIC DNA]</scope>
    <source>
        <strain evidence="15 16">DSM 14421</strain>
    </source>
</reference>
<name>A0A0R1S162_9LACO</name>
<evidence type="ECO:0000313" key="16">
    <source>
        <dbReference type="Proteomes" id="UP000052013"/>
    </source>
</evidence>
<dbReference type="GO" id="GO:0004523">
    <property type="term" value="F:RNA-DNA hybrid ribonuclease activity"/>
    <property type="evidence" value="ECO:0007669"/>
    <property type="project" value="UniProtKB-EC"/>
</dbReference>
<dbReference type="PANTHER" id="PTHR10642">
    <property type="entry name" value="RIBONUCLEASE H1"/>
    <property type="match status" value="1"/>
</dbReference>
<dbReference type="Pfam" id="PF01693">
    <property type="entry name" value="Cauli_VI"/>
    <property type="match status" value="1"/>
</dbReference>
<dbReference type="SUPFAM" id="SSF53098">
    <property type="entry name" value="Ribonuclease H-like"/>
    <property type="match status" value="1"/>
</dbReference>
<feature type="domain" description="RNase H type-1" evidence="14">
    <location>
        <begin position="86"/>
        <end position="249"/>
    </location>
</feature>
<evidence type="ECO:0000256" key="13">
    <source>
        <dbReference type="SAM" id="MobiDB-lite"/>
    </source>
</evidence>
<dbReference type="InterPro" id="IPR022892">
    <property type="entry name" value="RNaseHI"/>
</dbReference>
<evidence type="ECO:0000313" key="15">
    <source>
        <dbReference type="EMBL" id="KRL62409.1"/>
    </source>
</evidence>
<dbReference type="InterPro" id="IPR036397">
    <property type="entry name" value="RNaseH_sf"/>
</dbReference>
<sequence>MKYYAVKKGRKTGVFTSWNETEKLVKGYPGAKYKSFKNREEAEDFIGKASATQLDLGPINSKSKPKTASRKHESAENFDFSDVITEEGTIIVYTDGGSRNHGNHLGGHVKASDKAAWAYLILTETQQVSNSGGEFGATNNRMEIMGLLQALNYLITNDLEKEKVTVITDSKYVLDAITKGWLAGWKRKGWKRGSSSQPTEKQTLKNRELWQQIDANLGKFRQLNFKWTKGHASNEGNNFVDELLNETMDRMGKADYQASLTPKIEKRTMMQQAKSAKAQDPSDSKPSSKRIGQTQGSPVHEKMSDKTKKSVQDVKAALRQMGLFDDK</sequence>
<keyword evidence="12" id="KW-0460">Magnesium</keyword>
<dbReference type="InterPro" id="IPR011320">
    <property type="entry name" value="RNase_H1_N"/>
</dbReference>
<feature type="region of interest" description="Disordered" evidence="13">
    <location>
        <begin position="269"/>
        <end position="314"/>
    </location>
</feature>
<evidence type="ECO:0000256" key="12">
    <source>
        <dbReference type="ARBA" id="ARBA00022842"/>
    </source>
</evidence>
<comment type="similarity">
    <text evidence="4">Belongs to the RNase H family.</text>
</comment>
<dbReference type="CDD" id="cd09278">
    <property type="entry name" value="RNase_HI_prokaryote_like"/>
    <property type="match status" value="1"/>
</dbReference>
<dbReference type="PATRIC" id="fig|1423739.3.peg.2000"/>
<evidence type="ECO:0000256" key="8">
    <source>
        <dbReference type="ARBA" id="ARBA00022722"/>
    </source>
</evidence>
<keyword evidence="10" id="KW-0255">Endonuclease</keyword>
<dbReference type="PROSITE" id="PS50879">
    <property type="entry name" value="RNASE_H_1"/>
    <property type="match status" value="1"/>
</dbReference>
<evidence type="ECO:0000256" key="9">
    <source>
        <dbReference type="ARBA" id="ARBA00022723"/>
    </source>
</evidence>
<protein>
    <recommendedName>
        <fullName evidence="7">Ribonuclease H</fullName>
        <ecNumber evidence="6">3.1.26.4</ecNumber>
    </recommendedName>
</protein>
<organism evidence="15 16">
    <name type="scientific">Lentilactobacillus diolivorans DSM 14421</name>
    <dbReference type="NCBI Taxonomy" id="1423739"/>
    <lineage>
        <taxon>Bacteria</taxon>
        <taxon>Bacillati</taxon>
        <taxon>Bacillota</taxon>
        <taxon>Bacilli</taxon>
        <taxon>Lactobacillales</taxon>
        <taxon>Lactobacillaceae</taxon>
        <taxon>Lentilactobacillus</taxon>
    </lineage>
</organism>
<dbReference type="GO" id="GO:0043137">
    <property type="term" value="P:DNA replication, removal of RNA primer"/>
    <property type="evidence" value="ECO:0007669"/>
    <property type="project" value="TreeGrafter"/>
</dbReference>
<evidence type="ECO:0000256" key="2">
    <source>
        <dbReference type="ARBA" id="ARBA00001946"/>
    </source>
</evidence>
<dbReference type="GO" id="GO:0003676">
    <property type="term" value="F:nucleic acid binding"/>
    <property type="evidence" value="ECO:0007669"/>
    <property type="project" value="InterPro"/>
</dbReference>
<evidence type="ECO:0000256" key="5">
    <source>
        <dbReference type="ARBA" id="ARBA00011245"/>
    </source>
</evidence>
<dbReference type="Proteomes" id="UP000052013">
    <property type="component" value="Unassembled WGS sequence"/>
</dbReference>
<evidence type="ECO:0000256" key="4">
    <source>
        <dbReference type="ARBA" id="ARBA00005300"/>
    </source>
</evidence>
<accession>A0A0R1S162</accession>
<proteinExistence type="inferred from homology"/>
<dbReference type="Pfam" id="PF00075">
    <property type="entry name" value="RNase_H"/>
    <property type="match status" value="1"/>
</dbReference>
<dbReference type="InterPro" id="IPR050092">
    <property type="entry name" value="RNase_H"/>
</dbReference>
<keyword evidence="9" id="KW-0479">Metal-binding</keyword>
<dbReference type="InterPro" id="IPR037056">
    <property type="entry name" value="RNase_H1_N_sf"/>
</dbReference>
<evidence type="ECO:0000259" key="14">
    <source>
        <dbReference type="PROSITE" id="PS50879"/>
    </source>
</evidence>
<evidence type="ECO:0000256" key="7">
    <source>
        <dbReference type="ARBA" id="ARBA00017721"/>
    </source>
</evidence>
<evidence type="ECO:0000256" key="1">
    <source>
        <dbReference type="ARBA" id="ARBA00000077"/>
    </source>
</evidence>